<evidence type="ECO:0000256" key="4">
    <source>
        <dbReference type="ARBA" id="ARBA00013213"/>
    </source>
</evidence>
<dbReference type="UniPathway" id="UPA00050">
    <property type="reaction ID" value="UER00063"/>
</dbReference>
<dbReference type="InterPro" id="IPR036291">
    <property type="entry name" value="NAD(P)-bd_dom_sf"/>
</dbReference>
<evidence type="ECO:0000259" key="14">
    <source>
        <dbReference type="PROSITE" id="PS51671"/>
    </source>
</evidence>
<evidence type="ECO:0000256" key="9">
    <source>
        <dbReference type="ARBA" id="ARBA00023002"/>
    </source>
</evidence>
<evidence type="ECO:0000256" key="8">
    <source>
        <dbReference type="ARBA" id="ARBA00022857"/>
    </source>
</evidence>
<evidence type="ECO:0000256" key="5">
    <source>
        <dbReference type="ARBA" id="ARBA00013376"/>
    </source>
</evidence>
<dbReference type="InterPro" id="IPR045865">
    <property type="entry name" value="ACT-like_dom_sf"/>
</dbReference>
<keyword evidence="16" id="KW-1185">Reference proteome</keyword>
<keyword evidence="10" id="KW-0486">Methionine biosynthesis</keyword>
<dbReference type="Pfam" id="PF00742">
    <property type="entry name" value="Homoserine_dh"/>
    <property type="match status" value="1"/>
</dbReference>
<accession>A0A0G3X9F4</accession>
<dbReference type="NCBIfam" id="NF004976">
    <property type="entry name" value="PRK06349.1"/>
    <property type="match status" value="1"/>
</dbReference>
<comment type="pathway">
    <text evidence="1">Amino-acid biosynthesis; L-threonine biosynthesis; L-threonine from L-aspartate: step 3/5.</text>
</comment>
<dbReference type="Gene3D" id="3.40.50.720">
    <property type="entry name" value="NAD(P)-binding Rossmann-like Domain"/>
    <property type="match status" value="1"/>
</dbReference>
<evidence type="ECO:0000256" key="12">
    <source>
        <dbReference type="PIRSR" id="PIRSR000098-2"/>
    </source>
</evidence>
<evidence type="ECO:0000313" key="16">
    <source>
        <dbReference type="Proteomes" id="UP000037643"/>
    </source>
</evidence>
<evidence type="ECO:0000256" key="6">
    <source>
        <dbReference type="ARBA" id="ARBA00022605"/>
    </source>
</evidence>
<dbReference type="PATRIC" id="fig|543877.4.peg.2133"/>
<proteinExistence type="inferred from homology"/>
<keyword evidence="9" id="KW-0560">Oxidoreductase</keyword>
<dbReference type="InterPro" id="IPR002912">
    <property type="entry name" value="ACT_dom"/>
</dbReference>
<dbReference type="STRING" id="543877.AM2010_2100"/>
<dbReference type="AlphaFoldDB" id="A0A0G3X9F4"/>
<dbReference type="SUPFAM" id="SSF55347">
    <property type="entry name" value="Glyceraldehyde-3-phosphate dehydrogenase-like, C-terminal domain"/>
    <property type="match status" value="1"/>
</dbReference>
<feature type="binding site" evidence="12">
    <location>
        <position position="112"/>
    </location>
    <ligand>
        <name>NADPH</name>
        <dbReference type="ChEBI" id="CHEBI:57783"/>
    </ligand>
</feature>
<evidence type="ECO:0000256" key="2">
    <source>
        <dbReference type="ARBA" id="ARBA00005062"/>
    </source>
</evidence>
<dbReference type="PROSITE" id="PS01042">
    <property type="entry name" value="HOMOSER_DHGENASE"/>
    <property type="match status" value="1"/>
</dbReference>
<dbReference type="SUPFAM" id="SSF55021">
    <property type="entry name" value="ACT-like"/>
    <property type="match status" value="1"/>
</dbReference>
<gene>
    <name evidence="15" type="ORF">AM2010_2100</name>
</gene>
<dbReference type="EMBL" id="CP011805">
    <property type="protein sequence ID" value="AKM08160.1"/>
    <property type="molecule type" value="Genomic_DNA"/>
</dbReference>
<keyword evidence="7" id="KW-0791">Threonine biosynthesis</keyword>
<evidence type="ECO:0000313" key="15">
    <source>
        <dbReference type="EMBL" id="AKM08160.1"/>
    </source>
</evidence>
<evidence type="ECO:0000256" key="3">
    <source>
        <dbReference type="ARBA" id="ARBA00006753"/>
    </source>
</evidence>
<keyword evidence="6" id="KW-0028">Amino-acid biosynthesis</keyword>
<feature type="domain" description="ACT" evidence="14">
    <location>
        <begin position="361"/>
        <end position="437"/>
    </location>
</feature>
<dbReference type="UniPathway" id="UPA00051">
    <property type="reaction ID" value="UER00465"/>
</dbReference>
<comment type="similarity">
    <text evidence="3 13">Belongs to the homoserine dehydrogenase family.</text>
</comment>
<dbReference type="GO" id="GO:0009086">
    <property type="term" value="P:methionine biosynthetic process"/>
    <property type="evidence" value="ECO:0007669"/>
    <property type="project" value="UniProtKB-KW"/>
</dbReference>
<dbReference type="InterPro" id="IPR019811">
    <property type="entry name" value="HDH_CS"/>
</dbReference>
<dbReference type="CDD" id="cd04881">
    <property type="entry name" value="ACT_HSDH-Hom"/>
    <property type="match status" value="1"/>
</dbReference>
<dbReference type="InterPro" id="IPR005106">
    <property type="entry name" value="Asp/hSer_DH_NAD-bd"/>
</dbReference>
<dbReference type="GO" id="GO:0004412">
    <property type="term" value="F:homoserine dehydrogenase activity"/>
    <property type="evidence" value="ECO:0007669"/>
    <property type="project" value="UniProtKB-EC"/>
</dbReference>
<dbReference type="KEGG" id="amx:AM2010_2100"/>
<dbReference type="PANTHER" id="PTHR43331">
    <property type="entry name" value="HOMOSERINE DEHYDROGENASE"/>
    <property type="match status" value="1"/>
</dbReference>
<dbReference type="PROSITE" id="PS51671">
    <property type="entry name" value="ACT"/>
    <property type="match status" value="1"/>
</dbReference>
<name>A0A0G3X9F4_9SPHN</name>
<dbReference type="PANTHER" id="PTHR43331:SF1">
    <property type="entry name" value="HOMOSERINE DEHYDROGENASE"/>
    <property type="match status" value="1"/>
</dbReference>
<dbReference type="PIRSF" id="PIRSF000098">
    <property type="entry name" value="Homoser_dehydrog"/>
    <property type="match status" value="1"/>
</dbReference>
<feature type="active site" description="Proton donor" evidence="11">
    <location>
        <position position="212"/>
    </location>
</feature>
<dbReference type="InterPro" id="IPR016204">
    <property type="entry name" value="HDH"/>
</dbReference>
<dbReference type="FunFam" id="3.30.360.10:FF:000005">
    <property type="entry name" value="Homoserine dehydrogenase"/>
    <property type="match status" value="1"/>
</dbReference>
<dbReference type="Gene3D" id="3.30.70.260">
    <property type="match status" value="1"/>
</dbReference>
<protein>
    <recommendedName>
        <fullName evidence="5">Homoserine dehydrogenase</fullName>
        <ecNumber evidence="4">1.1.1.3</ecNumber>
    </recommendedName>
</protein>
<dbReference type="SUPFAM" id="SSF51735">
    <property type="entry name" value="NAD(P)-binding Rossmann-fold domains"/>
    <property type="match status" value="1"/>
</dbReference>
<evidence type="ECO:0000256" key="7">
    <source>
        <dbReference type="ARBA" id="ARBA00022697"/>
    </source>
</evidence>
<dbReference type="EC" id="1.1.1.3" evidence="4"/>
<dbReference type="Proteomes" id="UP000037643">
    <property type="component" value="Chromosome"/>
</dbReference>
<dbReference type="Pfam" id="PF03447">
    <property type="entry name" value="NAD_binding_3"/>
    <property type="match status" value="1"/>
</dbReference>
<dbReference type="GO" id="GO:0050661">
    <property type="term" value="F:NADP binding"/>
    <property type="evidence" value="ECO:0007669"/>
    <property type="project" value="InterPro"/>
</dbReference>
<evidence type="ECO:0000256" key="11">
    <source>
        <dbReference type="PIRSR" id="PIRSR000098-1"/>
    </source>
</evidence>
<keyword evidence="8 12" id="KW-0521">NADP</keyword>
<feature type="binding site" evidence="12">
    <location>
        <position position="197"/>
    </location>
    <ligand>
        <name>L-homoserine</name>
        <dbReference type="ChEBI" id="CHEBI:57476"/>
    </ligand>
</feature>
<feature type="binding site" evidence="12">
    <location>
        <begin position="15"/>
        <end position="22"/>
    </location>
    <ligand>
        <name>NADP(+)</name>
        <dbReference type="ChEBI" id="CHEBI:58349"/>
    </ligand>
</feature>
<evidence type="ECO:0000256" key="13">
    <source>
        <dbReference type="RuleBase" id="RU004171"/>
    </source>
</evidence>
<dbReference type="GO" id="GO:0009088">
    <property type="term" value="P:threonine biosynthetic process"/>
    <property type="evidence" value="ECO:0007669"/>
    <property type="project" value="UniProtKB-UniPathway"/>
</dbReference>
<dbReference type="InterPro" id="IPR001342">
    <property type="entry name" value="HDH_cat"/>
</dbReference>
<organism evidence="15 16">
    <name type="scientific">Pelagerythrobacter marensis</name>
    <dbReference type="NCBI Taxonomy" id="543877"/>
    <lineage>
        <taxon>Bacteria</taxon>
        <taxon>Pseudomonadati</taxon>
        <taxon>Pseudomonadota</taxon>
        <taxon>Alphaproteobacteria</taxon>
        <taxon>Sphingomonadales</taxon>
        <taxon>Erythrobacteraceae</taxon>
        <taxon>Pelagerythrobacter</taxon>
    </lineage>
</organism>
<sequence>MLAAPMAEPLRIALAGLGTVGAGVIRLLDTNAALLRARAGREMQIVAVSARDRGKDRGVDLTRFDWHDDMTEMAARDDIDVVVELVGGADGPALTLARGTLGAGKALVTANKAMVAHHGQALSELAESGGVALKFEAAVAGGIPVVKALREGAAANAIERIYGILNGTSNYILSTMEASGADFGETLVDAQKLGFAEADPAFDIEGTDAAHKLAILAAIGFGAKVDFAGVECEGIASIRAEDIARADTLGYVVRLIGMADLERTGDDSCALLQRVKPCLVPKGHPLAHVTGATNAVVAEGNFSGRLLFQGAGAGAGPTASAVVADLIDIARGEIGAPFSIPSAEMIPMARAEAGHRTGRSYLRFTVADRPGVLAELTAAMRDAGVSIESLIQQGRQEEGGEVLVAMVAHEGPQRNVARALDLLRDSDSLTAPPLSMQILEG</sequence>
<dbReference type="Gene3D" id="3.30.360.10">
    <property type="entry name" value="Dihydrodipicolinate Reductase, domain 2"/>
    <property type="match status" value="1"/>
</dbReference>
<evidence type="ECO:0000256" key="1">
    <source>
        <dbReference type="ARBA" id="ARBA00005056"/>
    </source>
</evidence>
<reference evidence="15 16" key="1">
    <citation type="submission" date="2015-06" db="EMBL/GenBank/DDBJ databases">
        <authorList>
            <person name="Kim K.M."/>
        </authorList>
    </citation>
    <scope>NUCLEOTIDE SEQUENCE [LARGE SCALE GENOMIC DNA]</scope>
    <source>
        <strain evidence="15 16">KCTC 22370</strain>
    </source>
</reference>
<dbReference type="Pfam" id="PF01842">
    <property type="entry name" value="ACT"/>
    <property type="match status" value="1"/>
</dbReference>
<comment type="pathway">
    <text evidence="2">Amino-acid biosynthesis; L-methionine biosynthesis via de novo pathway; L-homoserine from L-aspartate: step 3/3.</text>
</comment>
<evidence type="ECO:0000256" key="10">
    <source>
        <dbReference type="ARBA" id="ARBA00023167"/>
    </source>
</evidence>